<dbReference type="Pfam" id="PF00999">
    <property type="entry name" value="Na_H_Exchanger"/>
    <property type="match status" value="1"/>
</dbReference>
<comment type="similarity">
    <text evidence="2">Belongs to the monovalent cation:proton antiporter 2 (CPA2) transporter (TC 2.A.37) family.</text>
</comment>
<evidence type="ECO:0000256" key="8">
    <source>
        <dbReference type="ARBA" id="ARBA00023065"/>
    </source>
</evidence>
<feature type="transmembrane region" description="Helical" evidence="11">
    <location>
        <begin position="275"/>
        <end position="294"/>
    </location>
</feature>
<evidence type="ECO:0000256" key="3">
    <source>
        <dbReference type="ARBA" id="ARBA00022448"/>
    </source>
</evidence>
<dbReference type="PANTHER" id="PTHR43562:SF3">
    <property type="entry name" value="SODIUM ION_PROTON EXCHANGER (EUROFUNG)"/>
    <property type="match status" value="1"/>
</dbReference>
<keyword evidence="3" id="KW-0813">Transport</keyword>
<proteinExistence type="inferred from homology"/>
<evidence type="ECO:0000256" key="7">
    <source>
        <dbReference type="ARBA" id="ARBA00023053"/>
    </source>
</evidence>
<feature type="transmembrane region" description="Helical" evidence="11">
    <location>
        <begin position="234"/>
        <end position="263"/>
    </location>
</feature>
<protein>
    <submittedName>
        <fullName evidence="13">Sodium/hydrogen antiporter</fullName>
    </submittedName>
</protein>
<dbReference type="HOGENOM" id="CLU_005126_7_1_0"/>
<evidence type="ECO:0000313" key="14">
    <source>
        <dbReference type="Proteomes" id="UP000008922"/>
    </source>
</evidence>
<evidence type="ECO:0000259" key="12">
    <source>
        <dbReference type="Pfam" id="PF00999"/>
    </source>
</evidence>
<dbReference type="InterPro" id="IPR006153">
    <property type="entry name" value="Cation/H_exchanger_TM"/>
</dbReference>
<dbReference type="EMBL" id="AP012029">
    <property type="protein sequence ID" value="BAJ62302.1"/>
    <property type="molecule type" value="Genomic_DNA"/>
</dbReference>
<dbReference type="AlphaFoldDB" id="E8MZW7"/>
<dbReference type="Proteomes" id="UP000008922">
    <property type="component" value="Chromosome"/>
</dbReference>
<keyword evidence="8" id="KW-0406">Ion transport</keyword>
<feature type="transmembrane region" description="Helical" evidence="11">
    <location>
        <begin position="306"/>
        <end position="328"/>
    </location>
</feature>
<evidence type="ECO:0000256" key="1">
    <source>
        <dbReference type="ARBA" id="ARBA00004141"/>
    </source>
</evidence>
<reference evidence="13 14" key="1">
    <citation type="submission" date="2010-12" db="EMBL/GenBank/DDBJ databases">
        <title>Whole genome sequence of Anaerolinea thermophila UNI-1.</title>
        <authorList>
            <person name="Narita-Yamada S."/>
            <person name="Kishi E."/>
            <person name="Watanabe Y."/>
            <person name="Takasaki K."/>
            <person name="Ankai A."/>
            <person name="Oguchi A."/>
            <person name="Fukui S."/>
            <person name="Takahashi M."/>
            <person name="Yashiro I."/>
            <person name="Hosoyama A."/>
            <person name="Sekiguchi Y."/>
            <person name="Hanada S."/>
            <person name="Fujita N."/>
        </authorList>
    </citation>
    <scope>NUCLEOTIDE SEQUENCE [LARGE SCALE GENOMIC DNA]</scope>
    <source>
        <strain evidence="14">DSM 14523 / JCM 11388 / NBRC 100420 / UNI-1</strain>
    </source>
</reference>
<keyword evidence="4" id="KW-0050">Antiport</keyword>
<sequence length="405" mass="42569">MPMSPFLQLSITLAIIIFAAKIAGWVSQRFGQPSVFGELLVGVLLGPSLLNLTHLPFITDSHLDEIVRELGEMGVLILMFLAGLELELGEMARNGRVSVLAGLLGVVFPVGLGAAVGFASGMETRSALFLGLALGATSVSISAQTLMELGILRSRVGLGLLGAAVFDDIFVILLLSVMTALVDGASGASAVIMTILRMAGFLVLSVLVGMYVLPFFSRLLARLQISRGNVAMAVVVMLVYAVAAELIGGMAAITGAFLAGMMVGRSGEKRSVENGFAMLGYSFFIPIFFVDVGLRINLTELPLEALWLALIVSLVAVAGKWIGAGLGAKLAGFTWRESMQLGAGMISRGEVGLIVAAIGLSEGLLSREFFSTVVGMVLISTLITPPLLRWVCTLPSPKPKVREVS</sequence>
<keyword evidence="9 11" id="KW-0472">Membrane</keyword>
<dbReference type="OrthoDB" id="9793589at2"/>
<feature type="transmembrane region" description="Helical" evidence="11">
    <location>
        <begin position="369"/>
        <end position="392"/>
    </location>
</feature>
<dbReference type="GO" id="GO:1902600">
    <property type="term" value="P:proton transmembrane transport"/>
    <property type="evidence" value="ECO:0007669"/>
    <property type="project" value="InterPro"/>
</dbReference>
<dbReference type="GO" id="GO:0016020">
    <property type="term" value="C:membrane"/>
    <property type="evidence" value="ECO:0007669"/>
    <property type="project" value="UniProtKB-SubCell"/>
</dbReference>
<feature type="transmembrane region" description="Helical" evidence="11">
    <location>
        <begin position="188"/>
        <end position="213"/>
    </location>
</feature>
<dbReference type="InParanoid" id="E8MZW7"/>
<evidence type="ECO:0000256" key="11">
    <source>
        <dbReference type="SAM" id="Phobius"/>
    </source>
</evidence>
<dbReference type="STRING" id="926569.ANT_02680"/>
<dbReference type="Gene3D" id="1.20.1530.20">
    <property type="match status" value="1"/>
</dbReference>
<evidence type="ECO:0000256" key="9">
    <source>
        <dbReference type="ARBA" id="ARBA00023136"/>
    </source>
</evidence>
<dbReference type="FunCoup" id="E8MZW7">
    <property type="interactions" value="266"/>
</dbReference>
<evidence type="ECO:0000256" key="2">
    <source>
        <dbReference type="ARBA" id="ARBA00005551"/>
    </source>
</evidence>
<evidence type="ECO:0000256" key="10">
    <source>
        <dbReference type="ARBA" id="ARBA00023201"/>
    </source>
</evidence>
<dbReference type="GO" id="GO:0006814">
    <property type="term" value="P:sodium ion transport"/>
    <property type="evidence" value="ECO:0007669"/>
    <property type="project" value="UniProtKB-KW"/>
</dbReference>
<dbReference type="PANTHER" id="PTHR43562">
    <property type="entry name" value="NAPA-TYPE SODIUM/HYDROGEN ANTIPORTER"/>
    <property type="match status" value="1"/>
</dbReference>
<evidence type="ECO:0000256" key="6">
    <source>
        <dbReference type="ARBA" id="ARBA00022989"/>
    </source>
</evidence>
<feature type="transmembrane region" description="Helical" evidence="11">
    <location>
        <begin position="158"/>
        <end position="182"/>
    </location>
</feature>
<dbReference type="InterPro" id="IPR038770">
    <property type="entry name" value="Na+/solute_symporter_sf"/>
</dbReference>
<keyword evidence="6 11" id="KW-1133">Transmembrane helix</keyword>
<feature type="domain" description="Cation/H+ exchanger transmembrane" evidence="12">
    <location>
        <begin position="18"/>
        <end position="391"/>
    </location>
</feature>
<keyword evidence="5 11" id="KW-0812">Transmembrane</keyword>
<keyword evidence="7" id="KW-0915">Sodium</keyword>
<feature type="transmembrane region" description="Helical" evidence="11">
    <location>
        <begin position="6"/>
        <end position="27"/>
    </location>
</feature>
<feature type="transmembrane region" description="Helical" evidence="11">
    <location>
        <begin position="127"/>
        <end position="146"/>
    </location>
</feature>
<accession>E8MZW7</accession>
<feature type="transmembrane region" description="Helical" evidence="11">
    <location>
        <begin position="70"/>
        <end position="88"/>
    </location>
</feature>
<dbReference type="KEGG" id="atm:ANT_02680"/>
<organism evidence="13 14">
    <name type="scientific">Anaerolinea thermophila (strain DSM 14523 / JCM 11388 / NBRC 100420 / UNI-1)</name>
    <dbReference type="NCBI Taxonomy" id="926569"/>
    <lineage>
        <taxon>Bacteria</taxon>
        <taxon>Bacillati</taxon>
        <taxon>Chloroflexota</taxon>
        <taxon>Anaerolineae</taxon>
        <taxon>Anaerolineales</taxon>
        <taxon>Anaerolineaceae</taxon>
        <taxon>Anaerolinea</taxon>
    </lineage>
</organism>
<evidence type="ECO:0000313" key="13">
    <source>
        <dbReference type="EMBL" id="BAJ62302.1"/>
    </source>
</evidence>
<comment type="subcellular location">
    <subcellularLocation>
        <location evidence="1">Membrane</location>
        <topology evidence="1">Multi-pass membrane protein</topology>
    </subcellularLocation>
</comment>
<evidence type="ECO:0000256" key="5">
    <source>
        <dbReference type="ARBA" id="ARBA00022692"/>
    </source>
</evidence>
<feature type="transmembrane region" description="Helical" evidence="11">
    <location>
        <begin position="39"/>
        <end position="58"/>
    </location>
</feature>
<gene>
    <name evidence="13" type="ordered locus">ANT_02680</name>
</gene>
<name>E8MZW7_ANATU</name>
<evidence type="ECO:0000256" key="4">
    <source>
        <dbReference type="ARBA" id="ARBA00022449"/>
    </source>
</evidence>
<keyword evidence="10" id="KW-0739">Sodium transport</keyword>
<dbReference type="GO" id="GO:0015297">
    <property type="term" value="F:antiporter activity"/>
    <property type="evidence" value="ECO:0007669"/>
    <property type="project" value="UniProtKB-KW"/>
</dbReference>
<feature type="transmembrane region" description="Helical" evidence="11">
    <location>
        <begin position="100"/>
        <end position="121"/>
    </location>
</feature>
<dbReference type="eggNOG" id="COG0475">
    <property type="taxonomic scope" value="Bacteria"/>
</dbReference>
<keyword evidence="14" id="KW-1185">Reference proteome</keyword>